<keyword evidence="12" id="KW-1185">Reference proteome</keyword>
<dbReference type="InterPro" id="IPR045584">
    <property type="entry name" value="Pilin-like"/>
</dbReference>
<keyword evidence="7 10" id="KW-0812">Transmembrane</keyword>
<dbReference type="Pfam" id="PF11612">
    <property type="entry name" value="T2SSJ"/>
    <property type="match status" value="1"/>
</dbReference>
<evidence type="ECO:0000256" key="7">
    <source>
        <dbReference type="ARBA" id="ARBA00022692"/>
    </source>
</evidence>
<keyword evidence="8 10" id="KW-1133">Transmembrane helix</keyword>
<keyword evidence="6" id="KW-0997">Cell inner membrane</keyword>
<reference evidence="11 12" key="1">
    <citation type="submission" date="2023-09" db="EMBL/GenBank/DDBJ databases">
        <authorList>
            <person name="Rey-Velasco X."/>
        </authorList>
    </citation>
    <scope>NUCLEOTIDE SEQUENCE [LARGE SCALE GENOMIC DNA]</scope>
    <source>
        <strain evidence="11 12">W345</strain>
    </source>
</reference>
<dbReference type="Pfam" id="PF07963">
    <property type="entry name" value="N_methyl"/>
    <property type="match status" value="1"/>
</dbReference>
<evidence type="ECO:0000313" key="11">
    <source>
        <dbReference type="EMBL" id="MDT0496270.1"/>
    </source>
</evidence>
<dbReference type="PROSITE" id="PS00409">
    <property type="entry name" value="PROKAR_NTER_METHYL"/>
    <property type="match status" value="1"/>
</dbReference>
<evidence type="ECO:0000256" key="9">
    <source>
        <dbReference type="ARBA" id="ARBA00023136"/>
    </source>
</evidence>
<comment type="similarity">
    <text evidence="2">Belongs to the GSP J family.</text>
</comment>
<dbReference type="InterPro" id="IPR051621">
    <property type="entry name" value="T2SS_protein_J"/>
</dbReference>
<name>A0ABU2WFI1_9GAMM</name>
<evidence type="ECO:0000313" key="12">
    <source>
        <dbReference type="Proteomes" id="UP001254608"/>
    </source>
</evidence>
<keyword evidence="9 10" id="KW-0472">Membrane</keyword>
<dbReference type="NCBIfam" id="TIGR01711">
    <property type="entry name" value="gspJ"/>
    <property type="match status" value="1"/>
</dbReference>
<evidence type="ECO:0000256" key="2">
    <source>
        <dbReference type="ARBA" id="ARBA00011084"/>
    </source>
</evidence>
<dbReference type="InterPro" id="IPR012902">
    <property type="entry name" value="N_methyl_site"/>
</dbReference>
<dbReference type="RefSeq" id="WP_311363664.1">
    <property type="nucleotide sequence ID" value="NZ_JAVRIC010000003.1"/>
</dbReference>
<dbReference type="SUPFAM" id="SSF54523">
    <property type="entry name" value="Pili subunits"/>
    <property type="match status" value="1"/>
</dbReference>
<comment type="subcellular location">
    <subcellularLocation>
        <location evidence="1">Cell inner membrane</location>
        <topology evidence="1">Single-pass membrane protein</topology>
    </subcellularLocation>
</comment>
<evidence type="ECO:0000256" key="6">
    <source>
        <dbReference type="ARBA" id="ARBA00022519"/>
    </source>
</evidence>
<keyword evidence="4" id="KW-1003">Cell membrane</keyword>
<protein>
    <recommendedName>
        <fullName evidence="3">Type II secretion system protein J</fullName>
    </recommendedName>
</protein>
<evidence type="ECO:0000256" key="10">
    <source>
        <dbReference type="SAM" id="Phobius"/>
    </source>
</evidence>
<comment type="caution">
    <text evidence="11">The sequence shown here is derived from an EMBL/GenBank/DDBJ whole genome shotgun (WGS) entry which is preliminary data.</text>
</comment>
<gene>
    <name evidence="11" type="primary">gspJ</name>
    <name evidence="11" type="ORF">RM530_02665</name>
</gene>
<dbReference type="PANTHER" id="PTHR39583:SF2">
    <property type="entry name" value="TYPE II SECRETION SYSTEM PROTEIN J"/>
    <property type="match status" value="1"/>
</dbReference>
<evidence type="ECO:0000256" key="1">
    <source>
        <dbReference type="ARBA" id="ARBA00004377"/>
    </source>
</evidence>
<organism evidence="11 12">
    <name type="scientific">Banduia mediterranea</name>
    <dbReference type="NCBI Taxonomy" id="3075609"/>
    <lineage>
        <taxon>Bacteria</taxon>
        <taxon>Pseudomonadati</taxon>
        <taxon>Pseudomonadota</taxon>
        <taxon>Gammaproteobacteria</taxon>
        <taxon>Nevskiales</taxon>
        <taxon>Algiphilaceae</taxon>
        <taxon>Banduia</taxon>
    </lineage>
</organism>
<dbReference type="NCBIfam" id="TIGR02532">
    <property type="entry name" value="IV_pilin_GFxxxE"/>
    <property type="match status" value="1"/>
</dbReference>
<dbReference type="InterPro" id="IPR010055">
    <property type="entry name" value="T2SS_protein-GspJ"/>
</dbReference>
<proteinExistence type="inferred from homology"/>
<dbReference type="Proteomes" id="UP001254608">
    <property type="component" value="Unassembled WGS sequence"/>
</dbReference>
<evidence type="ECO:0000256" key="4">
    <source>
        <dbReference type="ARBA" id="ARBA00022475"/>
    </source>
</evidence>
<sequence>MNAPARRSRGGFTLIEIIVVLAVFGVFSVLAYGGLKSVLDSRAGVERSLDRTAAIQRAYQRLRNDLQSLVRRPIRDGFGDTQLAFMADVNGIVEFTHNGWQNPLLQPRSQLERVGYRLREDKLVRYSWRTLDRSQDATPTEVEVLDGVESLRWRYLDAQAQWQESWPANASTISNVATQDEDPGSVGLPIGVELTLELEDYGEIRLLFGSGIAPEAAGSQNPGAPT</sequence>
<evidence type="ECO:0000256" key="8">
    <source>
        <dbReference type="ARBA" id="ARBA00022989"/>
    </source>
</evidence>
<evidence type="ECO:0000256" key="3">
    <source>
        <dbReference type="ARBA" id="ARBA00021539"/>
    </source>
</evidence>
<feature type="transmembrane region" description="Helical" evidence="10">
    <location>
        <begin position="12"/>
        <end position="35"/>
    </location>
</feature>
<dbReference type="EMBL" id="JAVRIC010000003">
    <property type="protein sequence ID" value="MDT0496270.1"/>
    <property type="molecule type" value="Genomic_DNA"/>
</dbReference>
<dbReference type="Gene3D" id="3.10.610.10">
    <property type="entry name" value="GSPII I/J protein-like"/>
    <property type="match status" value="1"/>
</dbReference>
<evidence type="ECO:0000256" key="5">
    <source>
        <dbReference type="ARBA" id="ARBA00022481"/>
    </source>
</evidence>
<dbReference type="Gene3D" id="2.10.70.20">
    <property type="entry name" value="gspk-gspi-gspj complex like domains"/>
    <property type="match status" value="1"/>
</dbReference>
<dbReference type="PANTHER" id="PTHR39583">
    <property type="entry name" value="TYPE II SECRETION SYSTEM PROTEIN J-RELATED"/>
    <property type="match status" value="1"/>
</dbReference>
<accession>A0ABU2WFI1</accession>
<keyword evidence="5" id="KW-0488">Methylation</keyword>